<sequence>MENLVKQGPLVSVLMNCYNGEAYLHEAIRSVIDQTYKNWELIFWDNQSSDTSASIVQSYDDPRIFYFRSDEHTLLGEGRRRAIRKASGEWIGFLDCDDVWMSDKLEKQIRRVLESQNDDVVLVYSKYFNLYSDSKKVLTQEYDLPEGKIASLLLRKTWIGFPTLLVKKAAYDRVGGFPGSFAISLDYYLEVRLAEYGTVLACQEPLAYYRIHDSNLSSKKYLRTIYEDLLISLRFWYLNPFDFIRNMRDFSKKILRITIKGNN</sequence>
<keyword evidence="3" id="KW-1185">Reference proteome</keyword>
<dbReference type="InterPro" id="IPR001173">
    <property type="entry name" value="Glyco_trans_2-like"/>
</dbReference>
<accession>A0A5F1YSV5</accession>
<dbReference type="Pfam" id="PF00535">
    <property type="entry name" value="Glycos_transf_2"/>
    <property type="match status" value="1"/>
</dbReference>
<dbReference type="OrthoDB" id="305760at2"/>
<gene>
    <name evidence="2" type="ORF">EHQ17_14405</name>
</gene>
<reference evidence="2" key="1">
    <citation type="journal article" date="2019" name="PLoS Negl. Trop. Dis.">
        <title>Revisiting the worldwide diversity of Leptospira species in the environment.</title>
        <authorList>
            <person name="Vincent A.T."/>
            <person name="Schiettekatte O."/>
            <person name="Bourhy P."/>
            <person name="Veyrier F.J."/>
            <person name="Picardeau M."/>
        </authorList>
    </citation>
    <scope>NUCLEOTIDE SEQUENCE [LARGE SCALE GENOMIC DNA]</scope>
    <source>
        <strain evidence="2">201800299</strain>
    </source>
</reference>
<dbReference type="PANTHER" id="PTHR22916">
    <property type="entry name" value="GLYCOSYLTRANSFERASE"/>
    <property type="match status" value="1"/>
</dbReference>
<comment type="caution">
    <text evidence="2">The sequence shown here is derived from an EMBL/GenBank/DDBJ whole genome shotgun (WGS) entry which is preliminary data.</text>
</comment>
<dbReference type="Proteomes" id="UP000298277">
    <property type="component" value="Unassembled WGS sequence"/>
</dbReference>
<evidence type="ECO:0000313" key="2">
    <source>
        <dbReference type="EMBL" id="TGK30913.1"/>
    </source>
</evidence>
<evidence type="ECO:0000313" key="3">
    <source>
        <dbReference type="Proteomes" id="UP000298277"/>
    </source>
</evidence>
<evidence type="ECO:0000259" key="1">
    <source>
        <dbReference type="Pfam" id="PF00535"/>
    </source>
</evidence>
<keyword evidence="2" id="KW-0808">Transferase</keyword>
<proteinExistence type="predicted"/>
<dbReference type="AlphaFoldDB" id="A0A5F1YSV5"/>
<dbReference type="SUPFAM" id="SSF53448">
    <property type="entry name" value="Nucleotide-diphospho-sugar transferases"/>
    <property type="match status" value="1"/>
</dbReference>
<organism evidence="2 3">
    <name type="scientific">Leptospira gomenensis</name>
    <dbReference type="NCBI Taxonomy" id="2484974"/>
    <lineage>
        <taxon>Bacteria</taxon>
        <taxon>Pseudomonadati</taxon>
        <taxon>Spirochaetota</taxon>
        <taxon>Spirochaetia</taxon>
        <taxon>Leptospirales</taxon>
        <taxon>Leptospiraceae</taxon>
        <taxon>Leptospira</taxon>
    </lineage>
</organism>
<protein>
    <submittedName>
        <fullName evidence="2">Glycosyltransferase</fullName>
    </submittedName>
</protein>
<dbReference type="PANTHER" id="PTHR22916:SF3">
    <property type="entry name" value="UDP-GLCNAC:BETAGAL BETA-1,3-N-ACETYLGLUCOSAMINYLTRANSFERASE-LIKE PROTEIN 1"/>
    <property type="match status" value="1"/>
</dbReference>
<dbReference type="GO" id="GO:0016758">
    <property type="term" value="F:hexosyltransferase activity"/>
    <property type="evidence" value="ECO:0007669"/>
    <property type="project" value="UniProtKB-ARBA"/>
</dbReference>
<dbReference type="EMBL" id="RQFA01000066">
    <property type="protein sequence ID" value="TGK30913.1"/>
    <property type="molecule type" value="Genomic_DNA"/>
</dbReference>
<dbReference type="Gene3D" id="3.90.550.10">
    <property type="entry name" value="Spore Coat Polysaccharide Biosynthesis Protein SpsA, Chain A"/>
    <property type="match status" value="1"/>
</dbReference>
<dbReference type="RefSeq" id="WP_135593076.1">
    <property type="nucleotide sequence ID" value="NZ_RQEZ01000048.1"/>
</dbReference>
<name>A0A5F1YSV5_9LEPT</name>
<feature type="domain" description="Glycosyltransferase 2-like" evidence="1">
    <location>
        <begin position="12"/>
        <end position="138"/>
    </location>
</feature>
<dbReference type="InterPro" id="IPR029044">
    <property type="entry name" value="Nucleotide-diphossugar_trans"/>
</dbReference>